<proteinExistence type="predicted"/>
<keyword evidence="3" id="KW-1185">Reference proteome</keyword>
<protein>
    <submittedName>
        <fullName evidence="2">Uncharacterized protein</fullName>
    </submittedName>
</protein>
<evidence type="ECO:0000256" key="1">
    <source>
        <dbReference type="SAM" id="MobiDB-lite"/>
    </source>
</evidence>
<sequence length="49" mass="5274">MSTHNSITLAGCRYIAAAQTLPPRTPWGTYIEPASAPSTAPEFHRNSTT</sequence>
<name>A0A2H3CJM5_9AGAR</name>
<dbReference type="EMBL" id="KZ293415">
    <property type="protein sequence ID" value="PBK78598.1"/>
    <property type="molecule type" value="Genomic_DNA"/>
</dbReference>
<gene>
    <name evidence="2" type="ORF">ARMSODRAFT_947549</name>
</gene>
<dbReference type="Proteomes" id="UP000218334">
    <property type="component" value="Unassembled WGS sequence"/>
</dbReference>
<evidence type="ECO:0000313" key="3">
    <source>
        <dbReference type="Proteomes" id="UP000218334"/>
    </source>
</evidence>
<feature type="region of interest" description="Disordered" evidence="1">
    <location>
        <begin position="28"/>
        <end position="49"/>
    </location>
</feature>
<organism evidence="2 3">
    <name type="scientific">Armillaria solidipes</name>
    <dbReference type="NCBI Taxonomy" id="1076256"/>
    <lineage>
        <taxon>Eukaryota</taxon>
        <taxon>Fungi</taxon>
        <taxon>Dikarya</taxon>
        <taxon>Basidiomycota</taxon>
        <taxon>Agaricomycotina</taxon>
        <taxon>Agaricomycetes</taxon>
        <taxon>Agaricomycetidae</taxon>
        <taxon>Agaricales</taxon>
        <taxon>Marasmiineae</taxon>
        <taxon>Physalacriaceae</taxon>
        <taxon>Armillaria</taxon>
    </lineage>
</organism>
<accession>A0A2H3CJM5</accession>
<reference evidence="3" key="1">
    <citation type="journal article" date="2017" name="Nat. Ecol. Evol.">
        <title>Genome expansion and lineage-specific genetic innovations in the forest pathogenic fungi Armillaria.</title>
        <authorList>
            <person name="Sipos G."/>
            <person name="Prasanna A.N."/>
            <person name="Walter M.C."/>
            <person name="O'Connor E."/>
            <person name="Balint B."/>
            <person name="Krizsan K."/>
            <person name="Kiss B."/>
            <person name="Hess J."/>
            <person name="Varga T."/>
            <person name="Slot J."/>
            <person name="Riley R."/>
            <person name="Boka B."/>
            <person name="Rigling D."/>
            <person name="Barry K."/>
            <person name="Lee J."/>
            <person name="Mihaltcheva S."/>
            <person name="LaButti K."/>
            <person name="Lipzen A."/>
            <person name="Waldron R."/>
            <person name="Moloney N.M."/>
            <person name="Sperisen C."/>
            <person name="Kredics L."/>
            <person name="Vagvoelgyi C."/>
            <person name="Patrignani A."/>
            <person name="Fitzpatrick D."/>
            <person name="Nagy I."/>
            <person name="Doyle S."/>
            <person name="Anderson J.B."/>
            <person name="Grigoriev I.V."/>
            <person name="Gueldener U."/>
            <person name="Muensterkoetter M."/>
            <person name="Nagy L.G."/>
        </authorList>
    </citation>
    <scope>NUCLEOTIDE SEQUENCE [LARGE SCALE GENOMIC DNA]</scope>
    <source>
        <strain evidence="3">28-4</strain>
    </source>
</reference>
<dbReference type="AlphaFoldDB" id="A0A2H3CJM5"/>
<evidence type="ECO:0000313" key="2">
    <source>
        <dbReference type="EMBL" id="PBK78598.1"/>
    </source>
</evidence>